<dbReference type="HOGENOM" id="CLU_021164_3_0_1"/>
<proteinExistence type="predicted"/>
<protein>
    <recommendedName>
        <fullName evidence="3">F-box domain-containing protein</fullName>
    </recommendedName>
</protein>
<dbReference type="InterPro" id="IPR032675">
    <property type="entry name" value="LRR_dom_sf"/>
</dbReference>
<dbReference type="STRING" id="933084.A0A067PD89"/>
<evidence type="ECO:0000313" key="2">
    <source>
        <dbReference type="Proteomes" id="UP000027265"/>
    </source>
</evidence>
<sequence>MFHDRALGVAEICREVCKHIKHSGHHRWRADLANLSRCYRLLSNTALDVLWDELDSIEPLLKLLPSYQEVQKPTRRRVQTIYTIVEPIDVVHWTVFDKYSRRIHKLRFKPPRHIDPVVYSTLHKYKDGSLLPSLRILEWERDDRPFTGDMAKEMLPFLSPSLRRINILTSCHPDHSLAEVIEDDDLHNFLGALPRCSPSLENLNLIGHMPQVPLDFVTEFKAITSLHIGNIIMGECQLTGPILQELSTRPLLSHLTLDVTSLRVDDVSGWKGFPALRSLEITDGRFIIVSCLLDSLSTTTLSSFSMSTSKPGFWDDCGPLFESLARFAPSLRSLTLATEATPSSDINKNIPISLITPLLSLSALTHFHFSFQHITLRLMDADTRTLASSYPSLISLYLLHTTGLTVHSLPTLARHCPHLSRIYIDTLNVYERPTLQDVPVLQHGLKELGFRCSFVRNAFVLARVLDRVFPSLGELREVPKEVRDFILEFQAIREEEREREKQSLVHLSGVVKVL</sequence>
<dbReference type="InParanoid" id="A0A067PD89"/>
<dbReference type="AlphaFoldDB" id="A0A067PD89"/>
<dbReference type="Proteomes" id="UP000027265">
    <property type="component" value="Unassembled WGS sequence"/>
</dbReference>
<organism evidence="1 2">
    <name type="scientific">Jaapia argillacea MUCL 33604</name>
    <dbReference type="NCBI Taxonomy" id="933084"/>
    <lineage>
        <taxon>Eukaryota</taxon>
        <taxon>Fungi</taxon>
        <taxon>Dikarya</taxon>
        <taxon>Basidiomycota</taxon>
        <taxon>Agaricomycotina</taxon>
        <taxon>Agaricomycetes</taxon>
        <taxon>Agaricomycetidae</taxon>
        <taxon>Jaapiales</taxon>
        <taxon>Jaapiaceae</taxon>
        <taxon>Jaapia</taxon>
    </lineage>
</organism>
<accession>A0A067PD89</accession>
<dbReference type="Gene3D" id="3.80.10.10">
    <property type="entry name" value="Ribonuclease Inhibitor"/>
    <property type="match status" value="1"/>
</dbReference>
<reference evidence="2" key="1">
    <citation type="journal article" date="2014" name="Proc. Natl. Acad. Sci. U.S.A.">
        <title>Extensive sampling of basidiomycete genomes demonstrates inadequacy of the white-rot/brown-rot paradigm for wood decay fungi.</title>
        <authorList>
            <person name="Riley R."/>
            <person name="Salamov A.A."/>
            <person name="Brown D.W."/>
            <person name="Nagy L.G."/>
            <person name="Floudas D."/>
            <person name="Held B.W."/>
            <person name="Levasseur A."/>
            <person name="Lombard V."/>
            <person name="Morin E."/>
            <person name="Otillar R."/>
            <person name="Lindquist E.A."/>
            <person name="Sun H."/>
            <person name="LaButti K.M."/>
            <person name="Schmutz J."/>
            <person name="Jabbour D."/>
            <person name="Luo H."/>
            <person name="Baker S.E."/>
            <person name="Pisabarro A.G."/>
            <person name="Walton J.D."/>
            <person name="Blanchette R.A."/>
            <person name="Henrissat B."/>
            <person name="Martin F."/>
            <person name="Cullen D."/>
            <person name="Hibbett D.S."/>
            <person name="Grigoriev I.V."/>
        </authorList>
    </citation>
    <scope>NUCLEOTIDE SEQUENCE [LARGE SCALE GENOMIC DNA]</scope>
    <source>
        <strain evidence="2">MUCL 33604</strain>
    </source>
</reference>
<evidence type="ECO:0000313" key="1">
    <source>
        <dbReference type="EMBL" id="KDQ52878.1"/>
    </source>
</evidence>
<dbReference type="EMBL" id="KL197737">
    <property type="protein sequence ID" value="KDQ52878.1"/>
    <property type="molecule type" value="Genomic_DNA"/>
</dbReference>
<dbReference type="OrthoDB" id="3067012at2759"/>
<dbReference type="SUPFAM" id="SSF52047">
    <property type="entry name" value="RNI-like"/>
    <property type="match status" value="1"/>
</dbReference>
<evidence type="ECO:0008006" key="3">
    <source>
        <dbReference type="Google" id="ProtNLM"/>
    </source>
</evidence>
<name>A0A067PD89_9AGAM</name>
<keyword evidence="2" id="KW-1185">Reference proteome</keyword>
<gene>
    <name evidence="1" type="ORF">JAAARDRAFT_39827</name>
</gene>